<evidence type="ECO:0000313" key="2">
    <source>
        <dbReference type="EMBL" id="NSK14114.1"/>
    </source>
</evidence>
<reference evidence="4 5" key="1">
    <citation type="journal article" date="2020" name="Cell Host Microbe">
        <title>Functional and Genomic Variation between Human-Derived Isolates of Lachnospiraceae Reveals Inter- and Intra-Species Diversity.</title>
        <authorList>
            <person name="Sorbara M.T."/>
            <person name="Littmann E.R."/>
            <person name="Fontana E."/>
            <person name="Moody T.U."/>
            <person name="Kohout C.E."/>
            <person name="Gjonbalaj M."/>
            <person name="Eaton V."/>
            <person name="Seok R."/>
            <person name="Leiner I.M."/>
            <person name="Pamer E.G."/>
        </authorList>
    </citation>
    <scope>NUCLEOTIDE SEQUENCE [LARGE SCALE GENOMIC DNA]</scope>
    <source>
        <strain evidence="3 4">MSK.17.11</strain>
        <strain evidence="2 5">MSK.17.38</strain>
    </source>
</reference>
<gene>
    <name evidence="3" type="ORF">G5A66_03840</name>
    <name evidence="2" type="ORF">G5A75_04360</name>
</gene>
<feature type="transmembrane region" description="Helical" evidence="1">
    <location>
        <begin position="127"/>
        <end position="152"/>
    </location>
</feature>
<feature type="transmembrane region" description="Helical" evidence="1">
    <location>
        <begin position="315"/>
        <end position="333"/>
    </location>
</feature>
<reference evidence="3" key="2">
    <citation type="submission" date="2020-02" db="EMBL/GenBank/DDBJ databases">
        <authorList>
            <person name="Littmann E."/>
            <person name="Sorbara M."/>
        </authorList>
    </citation>
    <scope>NUCLEOTIDE SEQUENCE</scope>
    <source>
        <strain evidence="3">MSK.17.11</strain>
        <strain evidence="2">MSK.17.38</strain>
    </source>
</reference>
<feature type="transmembrane region" description="Helical" evidence="1">
    <location>
        <begin position="240"/>
        <end position="262"/>
    </location>
</feature>
<feature type="transmembrane region" description="Helical" evidence="1">
    <location>
        <begin position="353"/>
        <end position="377"/>
    </location>
</feature>
<protein>
    <submittedName>
        <fullName evidence="3">Oligosaccharide repeat unit polymerase</fullName>
    </submittedName>
</protein>
<keyword evidence="1" id="KW-0472">Membrane</keyword>
<evidence type="ECO:0000256" key="1">
    <source>
        <dbReference type="SAM" id="Phobius"/>
    </source>
</evidence>
<proteinExistence type="predicted"/>
<feature type="transmembrane region" description="Helical" evidence="1">
    <location>
        <begin position="414"/>
        <end position="430"/>
    </location>
</feature>
<dbReference type="EMBL" id="JAAITX010000002">
    <property type="protein sequence ID" value="NVH57799.1"/>
    <property type="molecule type" value="Genomic_DNA"/>
</dbReference>
<feature type="transmembrane region" description="Helical" evidence="1">
    <location>
        <begin position="199"/>
        <end position="220"/>
    </location>
</feature>
<dbReference type="Proteomes" id="UP000528555">
    <property type="component" value="Unassembled WGS sequence"/>
</dbReference>
<feature type="transmembrane region" description="Helical" evidence="1">
    <location>
        <begin position="389"/>
        <end position="408"/>
    </location>
</feature>
<feature type="transmembrane region" description="Helical" evidence="1">
    <location>
        <begin position="164"/>
        <end position="187"/>
    </location>
</feature>
<dbReference type="NCBIfam" id="TIGR04370">
    <property type="entry name" value="glyco_rpt_poly"/>
    <property type="match status" value="1"/>
</dbReference>
<name>A0A850HID7_9FIRM</name>
<comment type="caution">
    <text evidence="3">The sequence shown here is derived from an EMBL/GenBank/DDBJ whole genome shotgun (WGS) entry which is preliminary data.</text>
</comment>
<evidence type="ECO:0000313" key="5">
    <source>
        <dbReference type="Proteomes" id="UP000701680"/>
    </source>
</evidence>
<accession>A0A850HID7</accession>
<evidence type="ECO:0000313" key="3">
    <source>
        <dbReference type="EMBL" id="NVH57799.1"/>
    </source>
</evidence>
<dbReference type="AlphaFoldDB" id="A0A850HID7"/>
<evidence type="ECO:0000313" key="4">
    <source>
        <dbReference type="Proteomes" id="UP000528555"/>
    </source>
</evidence>
<organism evidence="3 4">
    <name type="scientific">Dorea phocaeensis</name>
    <dbReference type="NCBI Taxonomy" id="2040291"/>
    <lineage>
        <taxon>Bacteria</taxon>
        <taxon>Bacillati</taxon>
        <taxon>Bacillota</taxon>
        <taxon>Clostridia</taxon>
        <taxon>Lachnospirales</taxon>
        <taxon>Lachnospiraceae</taxon>
        <taxon>Dorea</taxon>
    </lineage>
</organism>
<keyword evidence="4" id="KW-1185">Reference proteome</keyword>
<sequence>MRERNKIIMEYGTYMLAYFASYIASLAGLHLLSGALLIIEALYLYVHWVRESGSVVEMRALFTLSWVGGQGIACLKLSELQTDWHYITWLCFGLIYLVFGIGYEWGQKYVKVREFELEKNETQKKRLFLCIMGLAVVSILCFAFEAVKVGFIPVFSDKPHAYSYFHVSGVHYFTISCILIPAITVLYRKVSGRLAKGEFFAIAFANVTALAIPFLCVSRFQLLFAVGFAVVTYIMVNKRIRLRTMVILLAAMIPIYVILTIFRNHDVAYLNSIFEMKWDKMPIFITQPYIYVANNFENFNCMVVGLTEHTWGIRMLFPLFALTGLKFVFSQLISSPLFLTKPELTTLTMFYDAYYDFGIIGVCLFAALLGGVAKVLASIVKKSRNPIAYLFYGQIAIYLGLSFFTTWFSNPTTWFWLILTGMMYLFVGYDKNRKEKSEEKEDGN</sequence>
<dbReference type="EMBL" id="JAAIUO010000002">
    <property type="protein sequence ID" value="NSK14114.1"/>
    <property type="molecule type" value="Genomic_DNA"/>
</dbReference>
<keyword evidence="1" id="KW-0812">Transmembrane</keyword>
<dbReference type="RefSeq" id="WP_173814506.1">
    <property type="nucleotide sequence ID" value="NZ_JAAITX010000002.1"/>
</dbReference>
<keyword evidence="1" id="KW-1133">Transmembrane helix</keyword>
<feature type="transmembrane region" description="Helical" evidence="1">
    <location>
        <begin position="12"/>
        <end position="45"/>
    </location>
</feature>
<feature type="transmembrane region" description="Helical" evidence="1">
    <location>
        <begin position="86"/>
        <end position="106"/>
    </location>
</feature>
<dbReference type="Proteomes" id="UP000701680">
    <property type="component" value="Unassembled WGS sequence"/>
</dbReference>